<evidence type="ECO:0000256" key="9">
    <source>
        <dbReference type="SAM" id="SignalP"/>
    </source>
</evidence>
<keyword evidence="6 8" id="KW-0472">Membrane</keyword>
<evidence type="ECO:0000259" key="10">
    <source>
        <dbReference type="PROSITE" id="PS50866"/>
    </source>
</evidence>
<feature type="transmembrane region" description="Helical" evidence="8">
    <location>
        <begin position="181"/>
        <end position="201"/>
    </location>
</feature>
<proteinExistence type="inferred from homology"/>
<dbReference type="PROSITE" id="PS50866">
    <property type="entry name" value="GOLD"/>
    <property type="match status" value="1"/>
</dbReference>
<protein>
    <submittedName>
        <fullName evidence="11">Putative COP-coated vesicle membrane protein gp25L</fullName>
    </submittedName>
</protein>
<feature type="chain" id="PRO_5003409945" evidence="9">
    <location>
        <begin position="26"/>
        <end position="214"/>
    </location>
</feature>
<dbReference type="GO" id="GO:0016020">
    <property type="term" value="C:membrane"/>
    <property type="evidence" value="ECO:0007669"/>
    <property type="project" value="UniProtKB-SubCell"/>
</dbReference>
<evidence type="ECO:0000256" key="2">
    <source>
        <dbReference type="ARBA" id="ARBA00007104"/>
    </source>
</evidence>
<keyword evidence="5 8" id="KW-1133">Transmembrane helix</keyword>
<name>G0U3R3_TRYVY</name>
<evidence type="ECO:0000256" key="4">
    <source>
        <dbReference type="ARBA" id="ARBA00022729"/>
    </source>
</evidence>
<dbReference type="VEuPathDB" id="TriTrypDB:TvY486_0907430"/>
<reference evidence="11" key="1">
    <citation type="journal article" date="2012" name="Proc. Natl. Acad. Sci. U.S.A.">
        <title>Antigenic diversity is generated by distinct evolutionary mechanisms in African trypanosome species.</title>
        <authorList>
            <person name="Jackson A.P."/>
            <person name="Berry A."/>
            <person name="Aslett M."/>
            <person name="Allison H.C."/>
            <person name="Burton P."/>
            <person name="Vavrova-Anderson J."/>
            <person name="Brown R."/>
            <person name="Browne H."/>
            <person name="Corton N."/>
            <person name="Hauser H."/>
            <person name="Gamble J."/>
            <person name="Gilderthorp R."/>
            <person name="Marcello L."/>
            <person name="McQuillan J."/>
            <person name="Otto T.D."/>
            <person name="Quail M.A."/>
            <person name="Sanders M.J."/>
            <person name="van Tonder A."/>
            <person name="Ginger M.L."/>
            <person name="Field M.C."/>
            <person name="Barry J.D."/>
            <person name="Hertz-Fowler C."/>
            <person name="Berriman M."/>
        </authorList>
    </citation>
    <scope>NUCLEOTIDE SEQUENCE</scope>
    <source>
        <strain evidence="11">Y486</strain>
    </source>
</reference>
<dbReference type="InterPro" id="IPR009038">
    <property type="entry name" value="GOLD_dom"/>
</dbReference>
<sequence length="214" mass="24670">MGRGYVMLVSWLVAVALIWITKTEGFTFDLPANSKRCFTEEVPSETELRISYAALPGYAQFIDAYVVDPKGKVIMTAMAQDHGNVFEHVTSGGEYTMCLTSRLAQGVVLTNGMNRSVTVDIRIGEERHDYVNLATKEKLRPIEVELRVLEDTVRFIHTEYLYYKEKEAEMRDRNESVTLKVVIFTVLLVVVFVAFSLWELMHLKKYFRKKRLID</sequence>
<evidence type="ECO:0000256" key="7">
    <source>
        <dbReference type="RuleBase" id="RU003827"/>
    </source>
</evidence>
<evidence type="ECO:0000256" key="6">
    <source>
        <dbReference type="ARBA" id="ARBA00023136"/>
    </source>
</evidence>
<evidence type="ECO:0000256" key="1">
    <source>
        <dbReference type="ARBA" id="ARBA00004479"/>
    </source>
</evidence>
<feature type="domain" description="GOLD" evidence="10">
    <location>
        <begin position="35"/>
        <end position="148"/>
    </location>
</feature>
<keyword evidence="4 9" id="KW-0732">Signal</keyword>
<comment type="similarity">
    <text evidence="2 7">Belongs to the EMP24/GP25L family.</text>
</comment>
<comment type="subcellular location">
    <subcellularLocation>
        <location evidence="1 7">Membrane</location>
        <topology evidence="1 7">Single-pass type I membrane protein</topology>
    </subcellularLocation>
</comment>
<evidence type="ECO:0000256" key="5">
    <source>
        <dbReference type="ARBA" id="ARBA00022989"/>
    </source>
</evidence>
<evidence type="ECO:0000256" key="3">
    <source>
        <dbReference type="ARBA" id="ARBA00022692"/>
    </source>
</evidence>
<dbReference type="SMART" id="SM01190">
    <property type="entry name" value="EMP24_GP25L"/>
    <property type="match status" value="1"/>
</dbReference>
<dbReference type="PANTHER" id="PTHR22811">
    <property type="entry name" value="TRANSMEMBRANE EMP24 DOMAIN-CONTAINING PROTEIN"/>
    <property type="match status" value="1"/>
</dbReference>
<dbReference type="InterPro" id="IPR015720">
    <property type="entry name" value="Emp24-like"/>
</dbReference>
<dbReference type="OMA" id="DVFEACF"/>
<dbReference type="EMBL" id="HE573025">
    <property type="protein sequence ID" value="CCC50922.1"/>
    <property type="molecule type" value="Genomic_DNA"/>
</dbReference>
<accession>G0U3R3</accession>
<evidence type="ECO:0000256" key="8">
    <source>
        <dbReference type="SAM" id="Phobius"/>
    </source>
</evidence>
<organism evidence="11">
    <name type="scientific">Trypanosoma vivax (strain Y486)</name>
    <dbReference type="NCBI Taxonomy" id="1055687"/>
    <lineage>
        <taxon>Eukaryota</taxon>
        <taxon>Discoba</taxon>
        <taxon>Euglenozoa</taxon>
        <taxon>Kinetoplastea</taxon>
        <taxon>Metakinetoplastina</taxon>
        <taxon>Trypanosomatida</taxon>
        <taxon>Trypanosomatidae</taxon>
        <taxon>Trypanosoma</taxon>
        <taxon>Duttonella</taxon>
    </lineage>
</organism>
<keyword evidence="3 7" id="KW-0812">Transmembrane</keyword>
<feature type="signal peptide" evidence="9">
    <location>
        <begin position="1"/>
        <end position="25"/>
    </location>
</feature>
<gene>
    <name evidence="11" type="ORF">TVY486_0907430</name>
</gene>
<evidence type="ECO:0000313" key="11">
    <source>
        <dbReference type="EMBL" id="CCC50922.1"/>
    </source>
</evidence>
<dbReference type="AlphaFoldDB" id="G0U3R3"/>
<dbReference type="Pfam" id="PF01105">
    <property type="entry name" value="EMP24_GP25L"/>
    <property type="match status" value="1"/>
</dbReference>